<dbReference type="InterPro" id="IPR006379">
    <property type="entry name" value="HAD-SF_hydro_IIB"/>
</dbReference>
<reference evidence="1 2" key="1">
    <citation type="submission" date="2021-02" db="EMBL/GenBank/DDBJ databases">
        <authorList>
            <person name="Park J.-S."/>
        </authorList>
    </citation>
    <scope>NUCLEOTIDE SEQUENCE [LARGE SCALE GENOMIC DNA]</scope>
    <source>
        <strain evidence="1 2">188UL20-2</strain>
    </source>
</reference>
<accession>A0ABS2HDP4</accession>
<dbReference type="Gene3D" id="3.40.50.1000">
    <property type="entry name" value="HAD superfamily/HAD-like"/>
    <property type="match status" value="1"/>
</dbReference>
<comment type="caution">
    <text evidence="1">The sequence shown here is derived from an EMBL/GenBank/DDBJ whole genome shotgun (WGS) entry which is preliminary data.</text>
</comment>
<evidence type="ECO:0000313" key="1">
    <source>
        <dbReference type="EMBL" id="MBM7035169.1"/>
    </source>
</evidence>
<protein>
    <submittedName>
        <fullName evidence="1">HAD family hydrolase</fullName>
    </submittedName>
</protein>
<organism evidence="1 2">
    <name type="scientific">Vibrio ulleungensis</name>
    <dbReference type="NCBI Taxonomy" id="2807619"/>
    <lineage>
        <taxon>Bacteria</taxon>
        <taxon>Pseudomonadati</taxon>
        <taxon>Pseudomonadota</taxon>
        <taxon>Gammaproteobacteria</taxon>
        <taxon>Vibrionales</taxon>
        <taxon>Vibrionaceae</taxon>
        <taxon>Vibrio</taxon>
    </lineage>
</organism>
<dbReference type="SFLD" id="SFLDS00003">
    <property type="entry name" value="Haloacid_Dehalogenase"/>
    <property type="match status" value="1"/>
</dbReference>
<dbReference type="Gene3D" id="3.30.1240.10">
    <property type="match status" value="1"/>
</dbReference>
<sequence>MTTPDIRFIAADMDGTLLDPSGNLDPDFFDVFEQLAKRNVLFAAASGRQYYSLQDTFAPIADKMLFVAENGTMVMHQGQELYSNTIERQDITRVIEAARQIDGVHIVLCGKSGAYIESTDPRAHQEIQKYYAKRTQVDDLLSVDDQFIKVALLHFDGTEAKVAPTFNAEFGDSHQVVVSAKIWLDVMDKTASKGAAIEHLQNTMGFSYEQTMSFGDFFNDVEMLQVSGESYAMENAHPEVKQYAKYIAPSNAQSGVLSTIKRLFSLAQ</sequence>
<dbReference type="Proteomes" id="UP000809621">
    <property type="component" value="Unassembled WGS sequence"/>
</dbReference>
<dbReference type="InterPro" id="IPR000150">
    <property type="entry name" value="Cof"/>
</dbReference>
<dbReference type="InterPro" id="IPR023214">
    <property type="entry name" value="HAD_sf"/>
</dbReference>
<dbReference type="Pfam" id="PF08282">
    <property type="entry name" value="Hydrolase_3"/>
    <property type="match status" value="1"/>
</dbReference>
<dbReference type="NCBIfam" id="TIGR00099">
    <property type="entry name" value="Cof-subfamily"/>
    <property type="match status" value="1"/>
</dbReference>
<dbReference type="SFLD" id="SFLDG01144">
    <property type="entry name" value="C2.B.4:_PGP_Like"/>
    <property type="match status" value="1"/>
</dbReference>
<gene>
    <name evidence="1" type="ORF">JQC93_02015</name>
</gene>
<dbReference type="InterPro" id="IPR036412">
    <property type="entry name" value="HAD-like_sf"/>
</dbReference>
<dbReference type="GO" id="GO:0016787">
    <property type="term" value="F:hydrolase activity"/>
    <property type="evidence" value="ECO:0007669"/>
    <property type="project" value="UniProtKB-KW"/>
</dbReference>
<dbReference type="SFLD" id="SFLDG01140">
    <property type="entry name" value="C2.B:_Phosphomannomutase_and_P"/>
    <property type="match status" value="1"/>
</dbReference>
<dbReference type="RefSeq" id="WP_205156792.1">
    <property type="nucleotide sequence ID" value="NZ_JAFEUM010000001.1"/>
</dbReference>
<proteinExistence type="predicted"/>
<dbReference type="NCBIfam" id="TIGR01484">
    <property type="entry name" value="HAD-SF-IIB"/>
    <property type="match status" value="1"/>
</dbReference>
<name>A0ABS2HDP4_9VIBR</name>
<keyword evidence="2" id="KW-1185">Reference proteome</keyword>
<dbReference type="CDD" id="cd07518">
    <property type="entry name" value="HAD_YbiV-Like"/>
    <property type="match status" value="1"/>
</dbReference>
<dbReference type="PANTHER" id="PTHR10000:SF8">
    <property type="entry name" value="HAD SUPERFAMILY HYDROLASE-LIKE, TYPE 3"/>
    <property type="match status" value="1"/>
</dbReference>
<dbReference type="SUPFAM" id="SSF56784">
    <property type="entry name" value="HAD-like"/>
    <property type="match status" value="1"/>
</dbReference>
<dbReference type="EMBL" id="JAFEUM010000001">
    <property type="protein sequence ID" value="MBM7035169.1"/>
    <property type="molecule type" value="Genomic_DNA"/>
</dbReference>
<dbReference type="PANTHER" id="PTHR10000">
    <property type="entry name" value="PHOSPHOSERINE PHOSPHATASE"/>
    <property type="match status" value="1"/>
</dbReference>
<evidence type="ECO:0000313" key="2">
    <source>
        <dbReference type="Proteomes" id="UP000809621"/>
    </source>
</evidence>
<keyword evidence="1" id="KW-0378">Hydrolase</keyword>